<reference evidence="10 11" key="1">
    <citation type="submission" date="2024-10" db="EMBL/GenBank/DDBJ databases">
        <title>The Natural Products Discovery Center: Release of the First 8490 Sequenced Strains for Exploring Actinobacteria Biosynthetic Diversity.</title>
        <authorList>
            <person name="Kalkreuter E."/>
            <person name="Kautsar S.A."/>
            <person name="Yang D."/>
            <person name="Bader C.D."/>
            <person name="Teijaro C.N."/>
            <person name="Fluegel L."/>
            <person name="Davis C.M."/>
            <person name="Simpson J.R."/>
            <person name="Lauterbach L."/>
            <person name="Steele A.D."/>
            <person name="Gui C."/>
            <person name="Meng S."/>
            <person name="Li G."/>
            <person name="Viehrig K."/>
            <person name="Ye F."/>
            <person name="Su P."/>
            <person name="Kiefer A.F."/>
            <person name="Nichols A."/>
            <person name="Cepeda A.J."/>
            <person name="Yan W."/>
            <person name="Fan B."/>
            <person name="Jiang Y."/>
            <person name="Adhikari A."/>
            <person name="Zheng C.-J."/>
            <person name="Schuster L."/>
            <person name="Cowan T.M."/>
            <person name="Smanski M.J."/>
            <person name="Chevrette M.G."/>
            <person name="De Carvalho L.P.S."/>
            <person name="Shen B."/>
        </authorList>
    </citation>
    <scope>NUCLEOTIDE SEQUENCE [LARGE SCALE GENOMIC DNA]</scope>
    <source>
        <strain evidence="10 11">NPDC049639</strain>
    </source>
</reference>
<organism evidence="10 11">
    <name type="scientific">Spongisporangium articulatum</name>
    <dbReference type="NCBI Taxonomy" id="3362603"/>
    <lineage>
        <taxon>Bacteria</taxon>
        <taxon>Bacillati</taxon>
        <taxon>Actinomycetota</taxon>
        <taxon>Actinomycetes</taxon>
        <taxon>Kineosporiales</taxon>
        <taxon>Kineosporiaceae</taxon>
        <taxon>Spongisporangium</taxon>
    </lineage>
</organism>
<sequence length="597" mass="62198">MQDIMARPAEAGSAAEEAPSLLSMIWREKWVVGVCVVLAAAIGVGLSQLQAKEYTATSYVYLAVTGEFNPPVGNQQQGPFNADPARFMADQAELMKSAALLEKVRTAVGVNVDVQRLAKDITVTVAADSSTITIDGTAGDPTTAKNIADQVAEQYEASRKASVTASADAAKLVAGGAADKAAIAAAATLYGSGVKAVQASDLPQSPSKPNVMVNALILALIGFMAGVGYALFSQSASRRKAGPAEAAVIFGAPILSDVPNRGRIAPEDAIAAAYSEPGDAYRMAAVGLDYIRGTAPGVFLVTAPHDGAGTSVTALNLAAAAADHGRRVFLLNIEDTVRPQSEADAGLLRVPLHDLAQGRIDLNHAVERRAASRAQFGIIRLQVLQPVQGHPVADVQQILDQLPDDTDLVLLDAPPLPASSASFVLAGQVDAAVLVMDDETTPAELEECQRRCRLAGIPVAGVLLNHVRSGGGSSRKRRVAATSVPPRIYDTSPRGLPILTGGSNVGDGRVHLPDTGPYDGGYNQGGFQQGGYAQQGGYDRGGYPQEGYPQEGYGQEGYGQQGGGDVPWSSVTRVGAGWEQEDPRGYDDGAEQGRQQR</sequence>
<evidence type="ECO:0000256" key="3">
    <source>
        <dbReference type="ARBA" id="ARBA00022475"/>
    </source>
</evidence>
<dbReference type="PANTHER" id="PTHR32309">
    <property type="entry name" value="TYROSINE-PROTEIN KINASE"/>
    <property type="match status" value="1"/>
</dbReference>
<evidence type="ECO:0000256" key="2">
    <source>
        <dbReference type="ARBA" id="ARBA00006683"/>
    </source>
</evidence>
<evidence type="ECO:0000256" key="1">
    <source>
        <dbReference type="ARBA" id="ARBA00004651"/>
    </source>
</evidence>
<dbReference type="Pfam" id="PF02706">
    <property type="entry name" value="Wzz"/>
    <property type="match status" value="1"/>
</dbReference>
<feature type="transmembrane region" description="Helical" evidence="8">
    <location>
        <begin position="211"/>
        <end position="232"/>
    </location>
</feature>
<accession>A0ABW8AJC1</accession>
<feature type="region of interest" description="Disordered" evidence="7">
    <location>
        <begin position="471"/>
        <end position="597"/>
    </location>
</feature>
<feature type="compositionally biased region" description="Low complexity" evidence="7">
    <location>
        <begin position="530"/>
        <end position="553"/>
    </location>
</feature>
<evidence type="ECO:0000256" key="4">
    <source>
        <dbReference type="ARBA" id="ARBA00022692"/>
    </source>
</evidence>
<protein>
    <submittedName>
        <fullName evidence="10">Wzz/FepE/Etk N-terminal domain-containing protein</fullName>
    </submittedName>
</protein>
<dbReference type="SUPFAM" id="SSF52540">
    <property type="entry name" value="P-loop containing nucleoside triphosphate hydrolases"/>
    <property type="match status" value="1"/>
</dbReference>
<evidence type="ECO:0000256" key="7">
    <source>
        <dbReference type="SAM" id="MobiDB-lite"/>
    </source>
</evidence>
<dbReference type="Gene3D" id="3.40.50.300">
    <property type="entry name" value="P-loop containing nucleotide triphosphate hydrolases"/>
    <property type="match status" value="1"/>
</dbReference>
<proteinExistence type="inferred from homology"/>
<feature type="compositionally biased region" description="Gly residues" evidence="7">
    <location>
        <begin position="554"/>
        <end position="565"/>
    </location>
</feature>
<evidence type="ECO:0000256" key="6">
    <source>
        <dbReference type="ARBA" id="ARBA00023136"/>
    </source>
</evidence>
<dbReference type="InterPro" id="IPR003856">
    <property type="entry name" value="LPS_length_determ_N"/>
</dbReference>
<dbReference type="Proteomes" id="UP001612915">
    <property type="component" value="Unassembled WGS sequence"/>
</dbReference>
<keyword evidence="11" id="KW-1185">Reference proteome</keyword>
<evidence type="ECO:0000256" key="5">
    <source>
        <dbReference type="ARBA" id="ARBA00022989"/>
    </source>
</evidence>
<keyword evidence="4 8" id="KW-0812">Transmembrane</keyword>
<evidence type="ECO:0000313" key="10">
    <source>
        <dbReference type="EMBL" id="MFI7586452.1"/>
    </source>
</evidence>
<comment type="similarity">
    <text evidence="2">Belongs to the CpsC/CapA family.</text>
</comment>
<dbReference type="InterPro" id="IPR050445">
    <property type="entry name" value="Bact_polysacc_biosynth/exp"/>
</dbReference>
<keyword evidence="3" id="KW-1003">Cell membrane</keyword>
<feature type="compositionally biased region" description="Gly residues" evidence="7">
    <location>
        <begin position="518"/>
        <end position="529"/>
    </location>
</feature>
<dbReference type="EMBL" id="JBITLV010000001">
    <property type="protein sequence ID" value="MFI7586452.1"/>
    <property type="molecule type" value="Genomic_DNA"/>
</dbReference>
<dbReference type="InterPro" id="IPR027417">
    <property type="entry name" value="P-loop_NTPase"/>
</dbReference>
<comment type="caution">
    <text evidence="10">The sequence shown here is derived from an EMBL/GenBank/DDBJ whole genome shotgun (WGS) entry which is preliminary data.</text>
</comment>
<dbReference type="RefSeq" id="WP_398276118.1">
    <property type="nucleotide sequence ID" value="NZ_JBITLV010000001.1"/>
</dbReference>
<evidence type="ECO:0000259" key="9">
    <source>
        <dbReference type="Pfam" id="PF02706"/>
    </source>
</evidence>
<keyword evidence="5 8" id="KW-1133">Transmembrane helix</keyword>
<feature type="domain" description="Polysaccharide chain length determinant N-terminal" evidence="9">
    <location>
        <begin position="21"/>
        <end position="105"/>
    </location>
</feature>
<evidence type="ECO:0000256" key="8">
    <source>
        <dbReference type="SAM" id="Phobius"/>
    </source>
</evidence>
<feature type="transmembrane region" description="Helical" evidence="8">
    <location>
        <begin position="30"/>
        <end position="49"/>
    </location>
</feature>
<name>A0ABW8AJC1_9ACTN</name>
<gene>
    <name evidence="10" type="ORF">ACIB24_05200</name>
</gene>
<evidence type="ECO:0000313" key="11">
    <source>
        <dbReference type="Proteomes" id="UP001612915"/>
    </source>
</evidence>
<dbReference type="PANTHER" id="PTHR32309:SF31">
    <property type="entry name" value="CAPSULAR EXOPOLYSACCHARIDE FAMILY"/>
    <property type="match status" value="1"/>
</dbReference>
<keyword evidence="6 8" id="KW-0472">Membrane</keyword>
<comment type="subcellular location">
    <subcellularLocation>
        <location evidence="1">Cell membrane</location>
        <topology evidence="1">Multi-pass membrane protein</topology>
    </subcellularLocation>
</comment>